<dbReference type="Pfam" id="PF02556">
    <property type="entry name" value="SecB"/>
    <property type="match status" value="1"/>
</dbReference>
<dbReference type="NCBIfam" id="NF004392">
    <property type="entry name" value="PRK05751.1-3"/>
    <property type="match status" value="1"/>
</dbReference>
<evidence type="ECO:0000313" key="8">
    <source>
        <dbReference type="Proteomes" id="UP000245911"/>
    </source>
</evidence>
<dbReference type="PANTHER" id="PTHR36918:SF1">
    <property type="entry name" value="PROTEIN-EXPORT PROTEIN SECB"/>
    <property type="match status" value="1"/>
</dbReference>
<keyword evidence="8" id="KW-1185">Reference proteome</keyword>
<comment type="caution">
    <text evidence="7">The sequence shown here is derived from an EMBL/GenBank/DDBJ whole genome shotgun (WGS) entry which is preliminary data.</text>
</comment>
<evidence type="ECO:0000256" key="6">
    <source>
        <dbReference type="HAMAP-Rule" id="MF_00821"/>
    </source>
</evidence>
<gene>
    <name evidence="6" type="primary">secB</name>
    <name evidence="7" type="ORF">DDE20_12520</name>
</gene>
<keyword evidence="2 6" id="KW-0813">Transport</keyword>
<dbReference type="AlphaFoldDB" id="A0A2T8HSJ9"/>
<proteinExistence type="inferred from homology"/>
<keyword evidence="4 6" id="KW-0811">Translocation</keyword>
<dbReference type="Proteomes" id="UP000245911">
    <property type="component" value="Unassembled WGS sequence"/>
</dbReference>
<keyword evidence="5 6" id="KW-0143">Chaperone</keyword>
<dbReference type="PRINTS" id="PR01594">
    <property type="entry name" value="SECBCHAPRONE"/>
</dbReference>
<sequence length="177" mass="19316">MAENGNGAAPQNGAQPAAAGAAPQVKFQVLAQFVRDLSFENAVVRGDGKIPAGQPDIQVQVSLDAKKKEGADNHFEVISKYRIESKVKETGATLYLVELEYGAIFLIDGVPEDQMHPFLLIECPRIVFPFARRIISDVTRDGGFPPLNLDMIDFMQMYRQQLAARQAQQGQGDAPAS</sequence>
<comment type="similarity">
    <text evidence="1 6">Belongs to the SecB family.</text>
</comment>
<evidence type="ECO:0000256" key="2">
    <source>
        <dbReference type="ARBA" id="ARBA00022448"/>
    </source>
</evidence>
<evidence type="ECO:0000256" key="1">
    <source>
        <dbReference type="ARBA" id="ARBA00009990"/>
    </source>
</evidence>
<dbReference type="InterPro" id="IPR003708">
    <property type="entry name" value="SecB"/>
</dbReference>
<dbReference type="GO" id="GO:0005737">
    <property type="term" value="C:cytoplasm"/>
    <property type="evidence" value="ECO:0007669"/>
    <property type="project" value="UniProtKB-SubCell"/>
</dbReference>
<evidence type="ECO:0000313" key="7">
    <source>
        <dbReference type="EMBL" id="PVH28395.1"/>
    </source>
</evidence>
<dbReference type="GO" id="GO:0051082">
    <property type="term" value="F:unfolded protein binding"/>
    <property type="evidence" value="ECO:0007669"/>
    <property type="project" value="InterPro"/>
</dbReference>
<keyword evidence="3 6" id="KW-0653">Protein transport</keyword>
<comment type="subcellular location">
    <subcellularLocation>
        <location evidence="6">Cytoplasm</location>
    </subcellularLocation>
</comment>
<dbReference type="EMBL" id="QDKM01000005">
    <property type="protein sequence ID" value="PVH28395.1"/>
    <property type="molecule type" value="Genomic_DNA"/>
</dbReference>
<dbReference type="HAMAP" id="MF_00821">
    <property type="entry name" value="SecB"/>
    <property type="match status" value="1"/>
</dbReference>
<dbReference type="GO" id="GO:0051262">
    <property type="term" value="P:protein tetramerization"/>
    <property type="evidence" value="ECO:0007669"/>
    <property type="project" value="InterPro"/>
</dbReference>
<dbReference type="GO" id="GO:0015031">
    <property type="term" value="P:protein transport"/>
    <property type="evidence" value="ECO:0007669"/>
    <property type="project" value="UniProtKB-UniRule"/>
</dbReference>
<comment type="subunit">
    <text evidence="6">Homotetramer, a dimer of dimers. One homotetramer interacts with 1 SecA dimer.</text>
</comment>
<evidence type="ECO:0000256" key="5">
    <source>
        <dbReference type="ARBA" id="ARBA00023186"/>
    </source>
</evidence>
<dbReference type="GO" id="GO:0006457">
    <property type="term" value="P:protein folding"/>
    <property type="evidence" value="ECO:0007669"/>
    <property type="project" value="UniProtKB-UniRule"/>
</dbReference>
<evidence type="ECO:0000256" key="3">
    <source>
        <dbReference type="ARBA" id="ARBA00022927"/>
    </source>
</evidence>
<name>A0A2T8HSJ9_9RHOB</name>
<evidence type="ECO:0000256" key="4">
    <source>
        <dbReference type="ARBA" id="ARBA00023010"/>
    </source>
</evidence>
<dbReference type="Gene3D" id="3.10.420.10">
    <property type="entry name" value="SecB-like"/>
    <property type="match status" value="1"/>
</dbReference>
<keyword evidence="6" id="KW-0963">Cytoplasm</keyword>
<dbReference type="InterPro" id="IPR035958">
    <property type="entry name" value="SecB-like_sf"/>
</dbReference>
<dbReference type="PANTHER" id="PTHR36918">
    <property type="match status" value="1"/>
</dbReference>
<comment type="function">
    <text evidence="6">One of the proteins required for the normal export of preproteins out of the cell cytoplasm. It is a molecular chaperone that binds to a subset of precursor proteins, maintaining them in a translocation-competent state. It also specifically binds to its receptor SecA.</text>
</comment>
<protein>
    <recommendedName>
        <fullName evidence="6">Protein-export protein SecB</fullName>
    </recommendedName>
</protein>
<dbReference type="OrthoDB" id="9795145at2"/>
<reference evidence="7 8" key="1">
    <citation type="submission" date="2018-04" db="EMBL/GenBank/DDBJ databases">
        <title>Pararhodobacter oceanense sp. nov., isolated from marine intertidal sediment.</title>
        <authorList>
            <person name="Wang X.-L."/>
            <person name="Du Z.-J."/>
        </authorList>
    </citation>
    <scope>NUCLEOTIDE SEQUENCE [LARGE SCALE GENOMIC DNA]</scope>
    <source>
        <strain evidence="7 8">AM505</strain>
    </source>
</reference>
<organism evidence="7 8">
    <name type="scientific">Pararhodobacter oceanensis</name>
    <dbReference type="NCBI Taxonomy" id="2172121"/>
    <lineage>
        <taxon>Bacteria</taxon>
        <taxon>Pseudomonadati</taxon>
        <taxon>Pseudomonadota</taxon>
        <taxon>Alphaproteobacteria</taxon>
        <taxon>Rhodobacterales</taxon>
        <taxon>Paracoccaceae</taxon>
        <taxon>Pararhodobacter</taxon>
    </lineage>
</organism>
<accession>A0A2T8HSJ9</accession>
<dbReference type="SUPFAM" id="SSF54611">
    <property type="entry name" value="SecB-like"/>
    <property type="match status" value="1"/>
</dbReference>
<dbReference type="RefSeq" id="WP_116558845.1">
    <property type="nucleotide sequence ID" value="NZ_QDKM01000005.1"/>
</dbReference>